<dbReference type="RefSeq" id="WP_065305775.1">
    <property type="nucleotide sequence ID" value="NZ_LOCQ01000020.1"/>
</dbReference>
<name>A0A1A7C7J1_9BURK</name>
<protein>
    <submittedName>
        <fullName evidence="2">Uncharacterized protein</fullName>
    </submittedName>
</protein>
<dbReference type="OrthoDB" id="7348799at2"/>
<evidence type="ECO:0000256" key="1">
    <source>
        <dbReference type="SAM" id="Phobius"/>
    </source>
</evidence>
<dbReference type="Proteomes" id="UP000092713">
    <property type="component" value="Unassembled WGS sequence"/>
</dbReference>
<reference evidence="2 3" key="1">
    <citation type="submission" date="2016-04" db="EMBL/GenBank/DDBJ databases">
        <title>Draft genome sequence of Janthinobacterium psychrotolerans sp. nov., isolated from freshwater sediments in Denmark.</title>
        <authorList>
            <person name="Gong X."/>
            <person name="Skrivergaard S."/>
            <person name="Korsgaard B.S."/>
            <person name="Schreiber L."/>
            <person name="Marshall I.P."/>
            <person name="Finster K."/>
            <person name="Schramm A."/>
        </authorList>
    </citation>
    <scope>NUCLEOTIDE SEQUENCE [LARGE SCALE GENOMIC DNA]</scope>
    <source>
        <strain evidence="2 3">S3-2</strain>
    </source>
</reference>
<proteinExistence type="predicted"/>
<feature type="transmembrane region" description="Helical" evidence="1">
    <location>
        <begin position="156"/>
        <end position="174"/>
    </location>
</feature>
<evidence type="ECO:0000313" key="3">
    <source>
        <dbReference type="Proteomes" id="UP000092713"/>
    </source>
</evidence>
<keyword evidence="1" id="KW-0812">Transmembrane</keyword>
<comment type="caution">
    <text evidence="2">The sequence shown here is derived from an EMBL/GenBank/DDBJ whole genome shotgun (WGS) entry which is preliminary data.</text>
</comment>
<dbReference type="STRING" id="1747903.ASR47_10436"/>
<feature type="transmembrane region" description="Helical" evidence="1">
    <location>
        <begin position="12"/>
        <end position="29"/>
    </location>
</feature>
<organism evidence="2 3">
    <name type="scientific">Janthinobacterium psychrotolerans</name>
    <dbReference type="NCBI Taxonomy" id="1747903"/>
    <lineage>
        <taxon>Bacteria</taxon>
        <taxon>Pseudomonadati</taxon>
        <taxon>Pseudomonadota</taxon>
        <taxon>Betaproteobacteria</taxon>
        <taxon>Burkholderiales</taxon>
        <taxon>Oxalobacteraceae</taxon>
        <taxon>Janthinobacterium</taxon>
    </lineage>
</organism>
<evidence type="ECO:0000313" key="2">
    <source>
        <dbReference type="EMBL" id="OBV41682.1"/>
    </source>
</evidence>
<dbReference type="EMBL" id="LOCQ01000020">
    <property type="protein sequence ID" value="OBV41682.1"/>
    <property type="molecule type" value="Genomic_DNA"/>
</dbReference>
<dbReference type="AlphaFoldDB" id="A0A1A7C7J1"/>
<sequence length="181" mass="19773">MLAKLKLLKTPAGPDTVLMISGVLIVWLAHDGMLSRPSTTALADPAMLFINLLLAAVVILSAAWDVLRPLGLSASRRIALHVLACSALFVPLLTWIVFFLNDVQAGDDFPWWLLAACLFWLPARRLAGLVFGIVLLCGLGMGAWQQGLANPSFTPVLWSAWIASYLVYLLYRVFKPEDALA</sequence>
<gene>
    <name evidence="2" type="ORF">ASR47_10436</name>
</gene>
<feature type="transmembrane region" description="Helical" evidence="1">
    <location>
        <begin position="79"/>
        <end position="99"/>
    </location>
</feature>
<accession>A0A1A7C7J1</accession>
<keyword evidence="1" id="KW-0472">Membrane</keyword>
<keyword evidence="1" id="KW-1133">Transmembrane helix</keyword>
<feature type="transmembrane region" description="Helical" evidence="1">
    <location>
        <begin position="111"/>
        <end position="144"/>
    </location>
</feature>
<feature type="transmembrane region" description="Helical" evidence="1">
    <location>
        <begin position="49"/>
        <end position="67"/>
    </location>
</feature>
<keyword evidence="3" id="KW-1185">Reference proteome</keyword>